<comment type="caution">
    <text evidence="2">The sequence shown here is derived from an EMBL/GenBank/DDBJ whole genome shotgun (WGS) entry which is preliminary data.</text>
</comment>
<organism evidence="2 3">
    <name type="scientific">Ancylostoma ceylanicum</name>
    <dbReference type="NCBI Taxonomy" id="53326"/>
    <lineage>
        <taxon>Eukaryota</taxon>
        <taxon>Metazoa</taxon>
        <taxon>Ecdysozoa</taxon>
        <taxon>Nematoda</taxon>
        <taxon>Chromadorea</taxon>
        <taxon>Rhabditida</taxon>
        <taxon>Rhabditina</taxon>
        <taxon>Rhabditomorpha</taxon>
        <taxon>Strongyloidea</taxon>
        <taxon>Ancylostomatidae</taxon>
        <taxon>Ancylostomatinae</taxon>
        <taxon>Ancylostoma</taxon>
    </lineage>
</organism>
<keyword evidence="1" id="KW-0732">Signal</keyword>
<sequence>MKPLVAILCTLICFCAARRLYYCKWPFFPPPNENCTQKRKVWTYDWREPGPDKCYQVECCECTGTYNIWNDNVTCNALCIS</sequence>
<gene>
    <name evidence="2" type="primary">Acey_s0847.g2666</name>
    <name evidence="2" type="ORF">Y032_0847g2666</name>
</gene>
<dbReference type="EMBL" id="JARK01000447">
    <property type="protein sequence ID" value="EYC36878.1"/>
    <property type="molecule type" value="Genomic_DNA"/>
</dbReference>
<name>A0A016WCY7_9BILA</name>
<reference evidence="3" key="1">
    <citation type="journal article" date="2015" name="Nat. Genet.">
        <title>The genome and transcriptome of the zoonotic hookworm Ancylostoma ceylanicum identify infection-specific gene families.</title>
        <authorList>
            <person name="Schwarz E.M."/>
            <person name="Hu Y."/>
            <person name="Antoshechkin I."/>
            <person name="Miller M.M."/>
            <person name="Sternberg P.W."/>
            <person name="Aroian R.V."/>
        </authorList>
    </citation>
    <scope>NUCLEOTIDE SEQUENCE</scope>
    <source>
        <strain evidence="3">HY135</strain>
    </source>
</reference>
<feature type="chain" id="PRO_5001491172" evidence="1">
    <location>
        <begin position="18"/>
        <end position="81"/>
    </location>
</feature>
<dbReference type="Proteomes" id="UP000024635">
    <property type="component" value="Unassembled WGS sequence"/>
</dbReference>
<dbReference type="AlphaFoldDB" id="A0A016WCY7"/>
<proteinExistence type="predicted"/>
<evidence type="ECO:0000313" key="2">
    <source>
        <dbReference type="EMBL" id="EYC36878.1"/>
    </source>
</evidence>
<feature type="signal peptide" evidence="1">
    <location>
        <begin position="1"/>
        <end position="17"/>
    </location>
</feature>
<evidence type="ECO:0000313" key="3">
    <source>
        <dbReference type="Proteomes" id="UP000024635"/>
    </source>
</evidence>
<keyword evidence="3" id="KW-1185">Reference proteome</keyword>
<evidence type="ECO:0000256" key="1">
    <source>
        <dbReference type="SAM" id="SignalP"/>
    </source>
</evidence>
<protein>
    <submittedName>
        <fullName evidence="2">Uncharacterized protein</fullName>
    </submittedName>
</protein>
<accession>A0A016WCY7</accession>